<dbReference type="PANTHER" id="PTHR45641">
    <property type="entry name" value="TETRATRICOPEPTIDE REPEAT PROTEIN (AFU_ORTHOLOGUE AFUA_6G03870)"/>
    <property type="match status" value="1"/>
</dbReference>
<dbReference type="Gene3D" id="1.25.40.10">
    <property type="entry name" value="Tetratricopeptide repeat domain"/>
    <property type="match status" value="1"/>
</dbReference>
<feature type="region of interest" description="Disordered" evidence="3">
    <location>
        <begin position="84"/>
        <end position="104"/>
    </location>
</feature>
<comment type="caution">
    <text evidence="4">The sequence shown here is derived from an EMBL/GenBank/DDBJ whole genome shotgun (WGS) entry which is preliminary data.</text>
</comment>
<dbReference type="eggNOG" id="ENOG502T7E6">
    <property type="taxonomic scope" value="Eukaryota"/>
</dbReference>
<accession>K0TKH3</accession>
<keyword evidence="5" id="KW-1185">Reference proteome</keyword>
<keyword evidence="1" id="KW-0677">Repeat</keyword>
<evidence type="ECO:0000313" key="5">
    <source>
        <dbReference type="Proteomes" id="UP000266841"/>
    </source>
</evidence>
<protein>
    <recommendedName>
        <fullName evidence="6">Kinesin light chain</fullName>
    </recommendedName>
</protein>
<evidence type="ECO:0008006" key="6">
    <source>
        <dbReference type="Google" id="ProtNLM"/>
    </source>
</evidence>
<dbReference type="SUPFAM" id="SSF48452">
    <property type="entry name" value="TPR-like"/>
    <property type="match status" value="1"/>
</dbReference>
<evidence type="ECO:0000256" key="1">
    <source>
        <dbReference type="ARBA" id="ARBA00022737"/>
    </source>
</evidence>
<evidence type="ECO:0000313" key="4">
    <source>
        <dbReference type="EMBL" id="EJK74576.1"/>
    </source>
</evidence>
<keyword evidence="2" id="KW-0802">TPR repeat</keyword>
<sequence>MTADVLERSDVEASRSCDGDDGGLFRLCEFSAIQDAMCGNPLESRDDAPEGEGDPSHVVSSSSFAEALRAFGGDEVDMERSKNHALRNSYDSPTMPRLSGAKSMPSSPYSEFTLTVAATSKAHGSHSRPVADIYYDKAVECMAKGDSQSQRLSMMLLEEAFSIYQTLSGDSDNKTILTRIQLGRANQTAGQYDVALDHLCTAVYMREALLGELHPGVSEIWVLISAIHRDRSKLELALKASAKALTGYRDAHGDKHPLVIEVLKTIAQIHTELGNLDKAADITKYVRLHAK</sequence>
<name>K0TKH3_THAOC</name>
<dbReference type="PANTHER" id="PTHR45641:SF19">
    <property type="entry name" value="NEPHROCYSTIN-3"/>
    <property type="match status" value="1"/>
</dbReference>
<organism evidence="4 5">
    <name type="scientific">Thalassiosira oceanica</name>
    <name type="common">Marine diatom</name>
    <dbReference type="NCBI Taxonomy" id="159749"/>
    <lineage>
        <taxon>Eukaryota</taxon>
        <taxon>Sar</taxon>
        <taxon>Stramenopiles</taxon>
        <taxon>Ochrophyta</taxon>
        <taxon>Bacillariophyta</taxon>
        <taxon>Coscinodiscophyceae</taxon>
        <taxon>Thalassiosirophycidae</taxon>
        <taxon>Thalassiosirales</taxon>
        <taxon>Thalassiosiraceae</taxon>
        <taxon>Thalassiosira</taxon>
    </lineage>
</organism>
<dbReference type="AlphaFoldDB" id="K0TKH3"/>
<dbReference type="EMBL" id="AGNL01003536">
    <property type="protein sequence ID" value="EJK74576.1"/>
    <property type="molecule type" value="Genomic_DNA"/>
</dbReference>
<evidence type="ECO:0000256" key="3">
    <source>
        <dbReference type="SAM" id="MobiDB-lite"/>
    </source>
</evidence>
<feature type="region of interest" description="Disordered" evidence="3">
    <location>
        <begin position="39"/>
        <end position="59"/>
    </location>
</feature>
<evidence type="ECO:0000256" key="2">
    <source>
        <dbReference type="ARBA" id="ARBA00022803"/>
    </source>
</evidence>
<proteinExistence type="predicted"/>
<gene>
    <name evidence="4" type="ORF">THAOC_03737</name>
</gene>
<dbReference type="InterPro" id="IPR011990">
    <property type="entry name" value="TPR-like_helical_dom_sf"/>
</dbReference>
<reference evidence="4 5" key="1">
    <citation type="journal article" date="2012" name="Genome Biol.">
        <title>Genome and low-iron response of an oceanic diatom adapted to chronic iron limitation.</title>
        <authorList>
            <person name="Lommer M."/>
            <person name="Specht M."/>
            <person name="Roy A.S."/>
            <person name="Kraemer L."/>
            <person name="Andreson R."/>
            <person name="Gutowska M.A."/>
            <person name="Wolf J."/>
            <person name="Bergner S.V."/>
            <person name="Schilhabel M.B."/>
            <person name="Klostermeier U.C."/>
            <person name="Beiko R.G."/>
            <person name="Rosenstiel P."/>
            <person name="Hippler M."/>
            <person name="Laroche J."/>
        </authorList>
    </citation>
    <scope>NUCLEOTIDE SEQUENCE [LARGE SCALE GENOMIC DNA]</scope>
    <source>
        <strain evidence="4 5">CCMP1005</strain>
    </source>
</reference>
<dbReference type="OrthoDB" id="5986190at2759"/>
<dbReference type="Pfam" id="PF13424">
    <property type="entry name" value="TPR_12"/>
    <property type="match status" value="1"/>
</dbReference>
<dbReference type="Proteomes" id="UP000266841">
    <property type="component" value="Unassembled WGS sequence"/>
</dbReference>